<dbReference type="RefSeq" id="WP_182161307.1">
    <property type="nucleotide sequence ID" value="NZ_JACFXV010000013.1"/>
</dbReference>
<sequence>MERKQRTFFFAEDGTWRYRDAQTDVHGTYRIADDGVVCATNAPDSPRAGLKTCYTFYRDGSGYRYWHDRSGRFLPAYLR</sequence>
<name>A0A839A9B4_9HYPH</name>
<reference evidence="1 2" key="1">
    <citation type="submission" date="2020-07" db="EMBL/GenBank/DDBJ databases">
        <title>Stappia sp., F7233, whole genome shotgun sequencing project.</title>
        <authorList>
            <person name="Jiang S."/>
            <person name="Liu Z.W."/>
            <person name="Du Z.J."/>
        </authorList>
    </citation>
    <scope>NUCLEOTIDE SEQUENCE [LARGE SCALE GENOMIC DNA]</scope>
    <source>
        <strain evidence="1 2">F7233</strain>
    </source>
</reference>
<dbReference type="AlphaFoldDB" id="A0A839A9B4"/>
<proteinExistence type="predicted"/>
<gene>
    <name evidence="1" type="ORF">H2509_00755</name>
</gene>
<evidence type="ECO:0000313" key="2">
    <source>
        <dbReference type="Proteomes" id="UP000541109"/>
    </source>
</evidence>
<dbReference type="Proteomes" id="UP000541109">
    <property type="component" value="Unassembled WGS sequence"/>
</dbReference>
<organism evidence="1 2">
    <name type="scientific">Stappia albiluteola</name>
    <dbReference type="NCBI Taxonomy" id="2758565"/>
    <lineage>
        <taxon>Bacteria</taxon>
        <taxon>Pseudomonadati</taxon>
        <taxon>Pseudomonadota</taxon>
        <taxon>Alphaproteobacteria</taxon>
        <taxon>Hyphomicrobiales</taxon>
        <taxon>Stappiaceae</taxon>
        <taxon>Stappia</taxon>
    </lineage>
</organism>
<accession>A0A839A9B4</accession>
<evidence type="ECO:0000313" key="1">
    <source>
        <dbReference type="EMBL" id="MBA5775648.1"/>
    </source>
</evidence>
<keyword evidence="2" id="KW-1185">Reference proteome</keyword>
<protein>
    <submittedName>
        <fullName evidence="1">Uncharacterized protein</fullName>
    </submittedName>
</protein>
<comment type="caution">
    <text evidence="1">The sequence shown here is derived from an EMBL/GenBank/DDBJ whole genome shotgun (WGS) entry which is preliminary data.</text>
</comment>
<dbReference type="EMBL" id="JACFXV010000013">
    <property type="protein sequence ID" value="MBA5775648.1"/>
    <property type="molecule type" value="Genomic_DNA"/>
</dbReference>